<evidence type="ECO:0000256" key="1">
    <source>
        <dbReference type="SAM" id="SignalP"/>
    </source>
</evidence>
<protein>
    <submittedName>
        <fullName evidence="2">Uncharacterized protein</fullName>
    </submittedName>
</protein>
<dbReference type="EMBL" id="GGEC01005277">
    <property type="protein sequence ID" value="MBW85760.1"/>
    <property type="molecule type" value="Transcribed_RNA"/>
</dbReference>
<feature type="chain" id="PRO_5015112719" evidence="1">
    <location>
        <begin position="24"/>
        <end position="144"/>
    </location>
</feature>
<organism evidence="2">
    <name type="scientific">Rhizophora mucronata</name>
    <name type="common">Asiatic mangrove</name>
    <dbReference type="NCBI Taxonomy" id="61149"/>
    <lineage>
        <taxon>Eukaryota</taxon>
        <taxon>Viridiplantae</taxon>
        <taxon>Streptophyta</taxon>
        <taxon>Embryophyta</taxon>
        <taxon>Tracheophyta</taxon>
        <taxon>Spermatophyta</taxon>
        <taxon>Magnoliopsida</taxon>
        <taxon>eudicotyledons</taxon>
        <taxon>Gunneridae</taxon>
        <taxon>Pentapetalae</taxon>
        <taxon>rosids</taxon>
        <taxon>fabids</taxon>
        <taxon>Malpighiales</taxon>
        <taxon>Rhizophoraceae</taxon>
        <taxon>Rhizophora</taxon>
    </lineage>
</organism>
<keyword evidence="1" id="KW-0732">Signal</keyword>
<sequence>MKERDSSTLQSFALVLVTICCLLHHPHELFHTHFSVTISVCFFNHLFNLSVSEGLTQLSCYLLDVISRYPTIFIVVNDVECFHKLFLSVPFSNLGSHHMHKFIKINCTTPIFVHICNHLIDLLFRHLKTKCPHGNIQLPGINIT</sequence>
<feature type="signal peptide" evidence="1">
    <location>
        <begin position="1"/>
        <end position="23"/>
    </location>
</feature>
<accession>A0A2P2IX18</accession>
<evidence type="ECO:0000313" key="2">
    <source>
        <dbReference type="EMBL" id="MBW85760.1"/>
    </source>
</evidence>
<name>A0A2P2IX18_RHIMU</name>
<dbReference type="AlphaFoldDB" id="A0A2P2IX18"/>
<proteinExistence type="predicted"/>
<reference evidence="2" key="1">
    <citation type="submission" date="2018-02" db="EMBL/GenBank/DDBJ databases">
        <title>Rhizophora mucronata_Transcriptome.</title>
        <authorList>
            <person name="Meera S.P."/>
            <person name="Sreeshan A."/>
            <person name="Augustine A."/>
        </authorList>
    </citation>
    <scope>NUCLEOTIDE SEQUENCE</scope>
    <source>
        <tissue evidence="2">Leaf</tissue>
    </source>
</reference>